<dbReference type="OrthoDB" id="1638493at2759"/>
<evidence type="ECO:0000313" key="3">
    <source>
        <dbReference type="Proteomes" id="UP000018144"/>
    </source>
</evidence>
<keyword evidence="3" id="KW-1185">Reference proteome</keyword>
<accession>U4LK38</accession>
<evidence type="ECO:0000313" key="2">
    <source>
        <dbReference type="EMBL" id="CCX13061.1"/>
    </source>
</evidence>
<feature type="domain" description="F-box" evidence="1">
    <location>
        <begin position="13"/>
        <end position="57"/>
    </location>
</feature>
<gene>
    <name evidence="2" type="ORF">PCON_12654</name>
</gene>
<dbReference type="EMBL" id="HF935776">
    <property type="protein sequence ID" value="CCX13061.1"/>
    <property type="molecule type" value="Genomic_DNA"/>
</dbReference>
<dbReference type="SUPFAM" id="SSF81383">
    <property type="entry name" value="F-box domain"/>
    <property type="match status" value="1"/>
</dbReference>
<dbReference type="InterPro" id="IPR001810">
    <property type="entry name" value="F-box_dom"/>
</dbReference>
<dbReference type="AlphaFoldDB" id="U4LK38"/>
<sequence length="304" mass="35721">MDRFKPSMGSISRSYIYNLPLELILEILKQVDSTDMIPLLVSSRLFYSIWSDNYKTICRCILEREASAAKKEALDLLEAQTGVCGYDTRHQAALLLRNCIKAQHTLSLFEQNIRTQYRKPKMKPIECDRFLRALYRVWKFRKIGSRNTSYIDLFGALELKRMKDILRWYSEDIMWPLPPGGGVQWCPYLRRVNAALTNTGSSIKKWPRRKRPFDCIDGLWSFFDEWWENWEDMPSNTKEPCGLIYAEGVSDWYSHEHASLCVVCNKVYHSGSFRLQYVPSEYDMKMRMPILADNGEELARNSYL</sequence>
<dbReference type="Pfam" id="PF00646">
    <property type="entry name" value="F-box"/>
    <property type="match status" value="1"/>
</dbReference>
<dbReference type="InterPro" id="IPR036047">
    <property type="entry name" value="F-box-like_dom_sf"/>
</dbReference>
<proteinExistence type="predicted"/>
<evidence type="ECO:0000259" key="1">
    <source>
        <dbReference type="PROSITE" id="PS50181"/>
    </source>
</evidence>
<name>U4LK38_PYROM</name>
<dbReference type="Proteomes" id="UP000018144">
    <property type="component" value="Unassembled WGS sequence"/>
</dbReference>
<dbReference type="PROSITE" id="PS50181">
    <property type="entry name" value="FBOX"/>
    <property type="match status" value="1"/>
</dbReference>
<organism evidence="2 3">
    <name type="scientific">Pyronema omphalodes (strain CBS 100304)</name>
    <name type="common">Pyronema confluens</name>
    <dbReference type="NCBI Taxonomy" id="1076935"/>
    <lineage>
        <taxon>Eukaryota</taxon>
        <taxon>Fungi</taxon>
        <taxon>Dikarya</taxon>
        <taxon>Ascomycota</taxon>
        <taxon>Pezizomycotina</taxon>
        <taxon>Pezizomycetes</taxon>
        <taxon>Pezizales</taxon>
        <taxon>Pyronemataceae</taxon>
        <taxon>Pyronema</taxon>
    </lineage>
</organism>
<reference evidence="2 3" key="1">
    <citation type="journal article" date="2013" name="PLoS Genet.">
        <title>The genome and development-dependent transcriptomes of Pyronema confluens: a window into fungal evolution.</title>
        <authorList>
            <person name="Traeger S."/>
            <person name="Altegoer F."/>
            <person name="Freitag M."/>
            <person name="Gabaldon T."/>
            <person name="Kempken F."/>
            <person name="Kumar A."/>
            <person name="Marcet-Houben M."/>
            <person name="Poggeler S."/>
            <person name="Stajich J.E."/>
            <person name="Nowrousian M."/>
        </authorList>
    </citation>
    <scope>NUCLEOTIDE SEQUENCE [LARGE SCALE GENOMIC DNA]</scope>
    <source>
        <strain evidence="3">CBS 100304</strain>
        <tissue evidence="2">Vegetative mycelium</tissue>
    </source>
</reference>
<protein>
    <recommendedName>
        <fullName evidence="1">F-box domain-containing protein</fullName>
    </recommendedName>
</protein>